<dbReference type="Gene3D" id="2.130.10.120">
    <property type="entry name" value="Prolyl oligopeptidase, N-terminal domain"/>
    <property type="match status" value="1"/>
</dbReference>
<feature type="domain" description="Peptidase S9 prolyl oligopeptidase catalytic" evidence="7">
    <location>
        <begin position="490"/>
        <end position="704"/>
    </location>
</feature>
<keyword evidence="4" id="KW-0645">Protease</keyword>
<dbReference type="GO" id="GO:0005829">
    <property type="term" value="C:cytosol"/>
    <property type="evidence" value="ECO:0007669"/>
    <property type="project" value="TreeGrafter"/>
</dbReference>
<dbReference type="InterPro" id="IPR002471">
    <property type="entry name" value="Pept_S9_AS"/>
</dbReference>
<keyword evidence="5 9" id="KW-0378">Hydrolase</keyword>
<proteinExistence type="inferred from homology"/>
<dbReference type="Pfam" id="PF02897">
    <property type="entry name" value="Peptidase_S9_N"/>
    <property type="match status" value="1"/>
</dbReference>
<evidence type="ECO:0000259" key="7">
    <source>
        <dbReference type="Pfam" id="PF00326"/>
    </source>
</evidence>
<evidence type="ECO:0000313" key="9">
    <source>
        <dbReference type="EMBL" id="CUS44511.1"/>
    </source>
</evidence>
<feature type="domain" description="Peptidase S9A N-terminal" evidence="8">
    <location>
        <begin position="28"/>
        <end position="432"/>
    </location>
</feature>
<accession>A0A160TJC3</accession>
<evidence type="ECO:0000256" key="1">
    <source>
        <dbReference type="ARBA" id="ARBA00001070"/>
    </source>
</evidence>
<dbReference type="PROSITE" id="PS00708">
    <property type="entry name" value="PRO_ENDOPEP_SER"/>
    <property type="match status" value="1"/>
</dbReference>
<evidence type="ECO:0000256" key="5">
    <source>
        <dbReference type="ARBA" id="ARBA00022801"/>
    </source>
</evidence>
<dbReference type="GO" id="GO:0070012">
    <property type="term" value="F:oligopeptidase activity"/>
    <property type="evidence" value="ECO:0007669"/>
    <property type="project" value="TreeGrafter"/>
</dbReference>
<dbReference type="InterPro" id="IPR023302">
    <property type="entry name" value="Pept_S9A_N"/>
</dbReference>
<dbReference type="InterPro" id="IPR001375">
    <property type="entry name" value="Peptidase_S9_cat"/>
</dbReference>
<keyword evidence="6" id="KW-0720">Serine protease</keyword>
<dbReference type="SUPFAM" id="SSF53474">
    <property type="entry name" value="alpha/beta-Hydrolases"/>
    <property type="match status" value="1"/>
</dbReference>
<dbReference type="SUPFAM" id="SSF50993">
    <property type="entry name" value="Peptidase/esterase 'gauge' domain"/>
    <property type="match status" value="1"/>
</dbReference>
<evidence type="ECO:0000259" key="8">
    <source>
        <dbReference type="Pfam" id="PF02897"/>
    </source>
</evidence>
<dbReference type="EMBL" id="CZQE01000157">
    <property type="protein sequence ID" value="CUS44511.1"/>
    <property type="molecule type" value="Genomic_DNA"/>
</dbReference>
<evidence type="ECO:0000256" key="3">
    <source>
        <dbReference type="ARBA" id="ARBA00011897"/>
    </source>
</evidence>
<dbReference type="PANTHER" id="PTHR42881:SF2">
    <property type="entry name" value="PROLYL ENDOPEPTIDASE"/>
    <property type="match status" value="1"/>
</dbReference>
<reference evidence="9" key="1">
    <citation type="submission" date="2015-10" db="EMBL/GenBank/DDBJ databases">
        <authorList>
            <person name="Gilbert D.G."/>
        </authorList>
    </citation>
    <scope>NUCLEOTIDE SEQUENCE</scope>
</reference>
<comment type="catalytic activity">
    <reaction evidence="1">
        <text>Hydrolysis of Pro-|-Xaa &gt;&gt; Ala-|-Xaa in oligopeptides.</text>
        <dbReference type="EC" id="3.4.21.26"/>
    </reaction>
</comment>
<dbReference type="InterPro" id="IPR029058">
    <property type="entry name" value="AB_hydrolase_fold"/>
</dbReference>
<dbReference type="PANTHER" id="PTHR42881">
    <property type="entry name" value="PROLYL ENDOPEPTIDASE"/>
    <property type="match status" value="1"/>
</dbReference>
<dbReference type="FunFam" id="3.40.50.1820:FF:000005">
    <property type="entry name" value="Prolyl endopeptidase"/>
    <property type="match status" value="1"/>
</dbReference>
<evidence type="ECO:0000256" key="2">
    <source>
        <dbReference type="ARBA" id="ARBA00005228"/>
    </source>
</evidence>
<dbReference type="InterPro" id="IPR051167">
    <property type="entry name" value="Prolyl_oligopep/macrocyclase"/>
</dbReference>
<dbReference type="InterPro" id="IPR002470">
    <property type="entry name" value="Peptidase_S9A"/>
</dbReference>
<gene>
    <name evidence="9" type="ORF">MGWOODY_Smn3617</name>
</gene>
<dbReference type="FunFam" id="2.130.10.120:FF:000001">
    <property type="entry name" value="Prolyl endopeptidase"/>
    <property type="match status" value="1"/>
</dbReference>
<dbReference type="AlphaFoldDB" id="A0A160TJC3"/>
<dbReference type="GO" id="GO:0006508">
    <property type="term" value="P:proteolysis"/>
    <property type="evidence" value="ECO:0007669"/>
    <property type="project" value="UniProtKB-KW"/>
</dbReference>
<organism evidence="9">
    <name type="scientific">hydrothermal vent metagenome</name>
    <dbReference type="NCBI Taxonomy" id="652676"/>
    <lineage>
        <taxon>unclassified sequences</taxon>
        <taxon>metagenomes</taxon>
        <taxon>ecological metagenomes</taxon>
    </lineage>
</organism>
<protein>
    <recommendedName>
        <fullName evidence="3">prolyl oligopeptidase</fullName>
        <ecNumber evidence="3">3.4.21.26</ecNumber>
    </recommendedName>
</protein>
<dbReference type="Gene3D" id="3.40.50.1820">
    <property type="entry name" value="alpha/beta hydrolase"/>
    <property type="match status" value="1"/>
</dbReference>
<dbReference type="PRINTS" id="PR00862">
    <property type="entry name" value="PROLIGOPTASE"/>
</dbReference>
<comment type="similarity">
    <text evidence="2">Belongs to the peptidase S9A family.</text>
</comment>
<dbReference type="GO" id="GO:0004252">
    <property type="term" value="F:serine-type endopeptidase activity"/>
    <property type="evidence" value="ECO:0007669"/>
    <property type="project" value="UniProtKB-EC"/>
</dbReference>
<dbReference type="Pfam" id="PF00326">
    <property type="entry name" value="Peptidase_S9"/>
    <property type="match status" value="1"/>
</dbReference>
<evidence type="ECO:0000256" key="4">
    <source>
        <dbReference type="ARBA" id="ARBA00022670"/>
    </source>
</evidence>
<name>A0A160TJC3_9ZZZZ</name>
<sequence>MRHALPLIALLLAAPAAAQTKAPGMNYPQTTRGSTVDEQFGVKVADPYRWLENDVRTDAAVAKWVADENAVTNAYLASLPGRAIFAARMKQLLDYERFGVPVKKGGRYFYTRNSGLQNQAVLYVRDSIDGAGRVLIDPNAWAKDGATALGEWVPSEDGRHILYSVQDGGTDWRTVKVLDVATGAITADIVEWVKFSHLSWAKDGSGFYYSRFAAPADGAKFQALNENQQVYFHKLGTAQAADRLIYATPDAPKRGHNAQVTEDGKWLVITTTEGTDNRYEITVLDLTDQGAKPRTIVKGLENEWSLAGNVGSTFYWTTDKDAPRLRIVSMDVREATPAIREVVPQDKAVLEGAGIVGGKLVASYLVDVKSELRRYDLDGKPDGVVALPGIGSVAATSGAEDDSEMFYAFTSFATPTTIYRYDLKTGNATPWAMPKVAFDPGLYDVSQRFYASKDGTKVPMFIVRRKDLPAGPAPTLLYAYGGFNVSMNPAFSATRIAWLEQGGVLAVANIRGGGEYGKAWHDGGRLANKQNVFDDFIAAGEDLIARGITSKDKLAIQGGSNGGLLIGAVVNQRPDLFAAALPQVGVMDMLRFDRFTAGRYWVDDYGYPAKEADFRVLYAYSPYHNIRSGRDYPAIMVTTADTDDRVVPGHSFKYTAALQAAQIGPKPHLIRIETRAGHGSGKPTDKVIAEAADSWAFVAAWTGMTVRDVAATQKLAK</sequence>
<evidence type="ECO:0000256" key="6">
    <source>
        <dbReference type="ARBA" id="ARBA00022825"/>
    </source>
</evidence>
<dbReference type="EC" id="3.4.21.26" evidence="3"/>